<evidence type="ECO:0000256" key="4">
    <source>
        <dbReference type="ARBA" id="ARBA00022989"/>
    </source>
</evidence>
<dbReference type="GO" id="GO:0005886">
    <property type="term" value="C:plasma membrane"/>
    <property type="evidence" value="ECO:0007669"/>
    <property type="project" value="UniProtKB-SubCell"/>
</dbReference>
<dbReference type="InterPro" id="IPR011701">
    <property type="entry name" value="MFS"/>
</dbReference>
<feature type="transmembrane region" description="Helical" evidence="6">
    <location>
        <begin position="118"/>
        <end position="138"/>
    </location>
</feature>
<feature type="transmembrane region" description="Helical" evidence="6">
    <location>
        <begin position="336"/>
        <end position="357"/>
    </location>
</feature>
<gene>
    <name evidence="7" type="ORF">FEAC_03860</name>
</gene>
<evidence type="ECO:0000313" key="8">
    <source>
        <dbReference type="Proteomes" id="UP000032336"/>
    </source>
</evidence>
<name>A0A0D8FWG9_9ACTN</name>
<dbReference type="EMBL" id="JXUW01000003">
    <property type="protein sequence ID" value="KJE77643.1"/>
    <property type="molecule type" value="Genomic_DNA"/>
</dbReference>
<feature type="transmembrane region" description="Helical" evidence="6">
    <location>
        <begin position="92"/>
        <end position="112"/>
    </location>
</feature>
<dbReference type="STRING" id="1121877.FEAC_03860"/>
<comment type="caution">
    <text evidence="7">The sequence shown here is derived from an EMBL/GenBank/DDBJ whole genome shotgun (WGS) entry which is preliminary data.</text>
</comment>
<dbReference type="eggNOG" id="COG2814">
    <property type="taxonomic scope" value="Bacteria"/>
</dbReference>
<keyword evidence="8" id="KW-1185">Reference proteome</keyword>
<keyword evidence="3 6" id="KW-0812">Transmembrane</keyword>
<accession>A0A0D8FWG9</accession>
<organism evidence="7 8">
    <name type="scientific">Ferrimicrobium acidiphilum DSM 19497</name>
    <dbReference type="NCBI Taxonomy" id="1121877"/>
    <lineage>
        <taxon>Bacteria</taxon>
        <taxon>Bacillati</taxon>
        <taxon>Actinomycetota</taxon>
        <taxon>Acidimicrobiia</taxon>
        <taxon>Acidimicrobiales</taxon>
        <taxon>Acidimicrobiaceae</taxon>
        <taxon>Ferrimicrobium</taxon>
    </lineage>
</organism>
<protein>
    <submittedName>
        <fullName evidence="7">Major facilitator superfamily protein</fullName>
    </submittedName>
</protein>
<proteinExistence type="predicted"/>
<evidence type="ECO:0000256" key="1">
    <source>
        <dbReference type="ARBA" id="ARBA00004651"/>
    </source>
</evidence>
<keyword evidence="5 6" id="KW-0472">Membrane</keyword>
<dbReference type="GeneID" id="78371726"/>
<evidence type="ECO:0000313" key="7">
    <source>
        <dbReference type="EMBL" id="KJE77643.1"/>
    </source>
</evidence>
<evidence type="ECO:0000256" key="6">
    <source>
        <dbReference type="SAM" id="Phobius"/>
    </source>
</evidence>
<dbReference type="Gene3D" id="1.20.1250.20">
    <property type="entry name" value="MFS general substrate transporter like domains"/>
    <property type="match status" value="1"/>
</dbReference>
<feature type="transmembrane region" description="Helical" evidence="6">
    <location>
        <begin position="270"/>
        <end position="294"/>
    </location>
</feature>
<evidence type="ECO:0000256" key="3">
    <source>
        <dbReference type="ARBA" id="ARBA00022692"/>
    </source>
</evidence>
<feature type="transmembrane region" description="Helical" evidence="6">
    <location>
        <begin position="399"/>
        <end position="418"/>
    </location>
</feature>
<evidence type="ECO:0000256" key="2">
    <source>
        <dbReference type="ARBA" id="ARBA00022475"/>
    </source>
</evidence>
<feature type="transmembrane region" description="Helical" evidence="6">
    <location>
        <begin position="59"/>
        <end position="80"/>
    </location>
</feature>
<feature type="transmembrane region" description="Helical" evidence="6">
    <location>
        <begin position="369"/>
        <end position="393"/>
    </location>
</feature>
<dbReference type="SUPFAM" id="SSF103473">
    <property type="entry name" value="MFS general substrate transporter"/>
    <property type="match status" value="1"/>
</dbReference>
<feature type="transmembrane region" description="Helical" evidence="6">
    <location>
        <begin position="23"/>
        <end position="53"/>
    </location>
</feature>
<evidence type="ECO:0000256" key="5">
    <source>
        <dbReference type="ARBA" id="ARBA00023136"/>
    </source>
</evidence>
<feature type="transmembrane region" description="Helical" evidence="6">
    <location>
        <begin position="237"/>
        <end position="258"/>
    </location>
</feature>
<dbReference type="RefSeq" id="WP_035391951.1">
    <property type="nucleotide sequence ID" value="NZ_JQKF01000067.1"/>
</dbReference>
<dbReference type="PANTHER" id="PTHR23513:SF6">
    <property type="entry name" value="MAJOR FACILITATOR SUPERFAMILY ASSOCIATED DOMAIN-CONTAINING PROTEIN"/>
    <property type="match status" value="1"/>
</dbReference>
<keyword evidence="4 6" id="KW-1133">Transmembrane helix</keyword>
<dbReference type="InterPro" id="IPR036259">
    <property type="entry name" value="MFS_trans_sf"/>
</dbReference>
<dbReference type="AlphaFoldDB" id="A0A0D8FWG9"/>
<reference evidence="7 8" key="1">
    <citation type="submission" date="2015-01" db="EMBL/GenBank/DDBJ databases">
        <title>Draft genome of the acidophilic iron oxidizer Ferrimicrobium acidiphilum strain T23.</title>
        <authorList>
            <person name="Poehlein A."/>
            <person name="Eisen S."/>
            <person name="Schloemann M."/>
            <person name="Johnson B.D."/>
            <person name="Daniel R."/>
            <person name="Muehling M."/>
        </authorList>
    </citation>
    <scope>NUCLEOTIDE SEQUENCE [LARGE SCALE GENOMIC DNA]</scope>
    <source>
        <strain evidence="7 8">T23</strain>
    </source>
</reference>
<dbReference type="Pfam" id="PF07690">
    <property type="entry name" value="MFS_1"/>
    <property type="match status" value="1"/>
</dbReference>
<sequence>MRGDDRGRKRENGRWATLRNRRFVIWLAGQGVSNTGSALTVALAPIIAVVVLHAPAKEVGLIVATSLGCTAVARPAAAVFAERSRNRIRALFVINIVSAIVIGLIPVFWVYGSLSLPVFWIVIAVDGLAGGVFGAYSAPMVADLVDKESLPQASGLMGSAANVAGVAGPTLGGVILAIVSAPLALVADSASFLVGALSCHLIRGTRASHSPPKRPTDSAAQVSKIPLMRAFGAPFRVSGGAALLGILLALTVVNGLALSELTVLMIRGAGVPPVVVAVIAGLGAVGGVLAGVSVEWIAPRVGSYRGALIGAALASLATMALAVVKPGGFAVIPYAAYEVIGAGGSTLLISLAFAQVIGGLAPAARARGIAVAAMLPEAGQTIGALIGGILVGVLGLARFYDMAAALGLVVAVLSVWLARRKPFECDGMANAM</sequence>
<keyword evidence="2" id="KW-1003">Cell membrane</keyword>
<dbReference type="Proteomes" id="UP000032336">
    <property type="component" value="Unassembled WGS sequence"/>
</dbReference>
<feature type="transmembrane region" description="Helical" evidence="6">
    <location>
        <begin position="306"/>
        <end position="324"/>
    </location>
</feature>
<dbReference type="PANTHER" id="PTHR23513">
    <property type="entry name" value="INTEGRAL MEMBRANE EFFLUX PROTEIN-RELATED"/>
    <property type="match status" value="1"/>
</dbReference>
<comment type="subcellular location">
    <subcellularLocation>
        <location evidence="1">Cell membrane</location>
        <topology evidence="1">Multi-pass membrane protein</topology>
    </subcellularLocation>
</comment>
<dbReference type="GO" id="GO:0022857">
    <property type="term" value="F:transmembrane transporter activity"/>
    <property type="evidence" value="ECO:0007669"/>
    <property type="project" value="InterPro"/>
</dbReference>